<sequence>MPLAPGTELGTEPDAVATGQIAVHAAELHIRCIVVSPAGLYSARPAESTSTVPCPVLRALTGADEPVEWFADPPDEPVELDDMPPQPAAINGAAAAGASHHSRRDRCWDNESQDIVATPCWSGVSLSDTAAGTGSFTG</sequence>
<reference evidence="3" key="1">
    <citation type="journal article" date="2021" name="Int. J. Syst. Evol. Microbiol.">
        <title>Actinocatenispora comari sp. nov., an endophytic actinomycete isolated from aerial parts of Comarum salesowianum.</title>
        <authorList>
            <person name="Oyunbileg N."/>
            <person name="Iizaka Y."/>
            <person name="Hamada M."/>
            <person name="Davaapurev B.O."/>
            <person name="Fukumoto A."/>
            <person name="Tsetseg B."/>
            <person name="Kato F."/>
            <person name="Tamura T."/>
            <person name="Batkhuu J."/>
            <person name="Anzai Y."/>
        </authorList>
    </citation>
    <scope>NUCLEOTIDE SEQUENCE [LARGE SCALE GENOMIC DNA]</scope>
    <source>
        <strain evidence="3">NUM-2625</strain>
    </source>
</reference>
<evidence type="ECO:0000313" key="2">
    <source>
        <dbReference type="EMBL" id="GIL25920.1"/>
    </source>
</evidence>
<comment type="caution">
    <text evidence="2">The sequence shown here is derived from an EMBL/GenBank/DDBJ whole genome shotgun (WGS) entry which is preliminary data.</text>
</comment>
<feature type="region of interest" description="Disordered" evidence="1">
    <location>
        <begin position="65"/>
        <end position="96"/>
    </location>
</feature>
<evidence type="ECO:0000256" key="1">
    <source>
        <dbReference type="SAM" id="MobiDB-lite"/>
    </source>
</evidence>
<protein>
    <submittedName>
        <fullName evidence="2">Uncharacterized protein</fullName>
    </submittedName>
</protein>
<accession>A0A8J4A808</accession>
<dbReference type="AlphaFoldDB" id="A0A8J4A808"/>
<dbReference type="EMBL" id="BOPO01000013">
    <property type="protein sequence ID" value="GIL25920.1"/>
    <property type="molecule type" value="Genomic_DNA"/>
</dbReference>
<name>A0A8J4A808_9ACTN</name>
<gene>
    <name evidence="2" type="ORF">NUM_11740</name>
</gene>
<feature type="compositionally biased region" description="Acidic residues" evidence="1">
    <location>
        <begin position="73"/>
        <end position="82"/>
    </location>
</feature>
<keyword evidence="3" id="KW-1185">Reference proteome</keyword>
<evidence type="ECO:0000313" key="3">
    <source>
        <dbReference type="Proteomes" id="UP000614996"/>
    </source>
</evidence>
<proteinExistence type="predicted"/>
<dbReference type="Proteomes" id="UP000614996">
    <property type="component" value="Unassembled WGS sequence"/>
</dbReference>
<organism evidence="2 3">
    <name type="scientific">Actinocatenispora comari</name>
    <dbReference type="NCBI Taxonomy" id="2807577"/>
    <lineage>
        <taxon>Bacteria</taxon>
        <taxon>Bacillati</taxon>
        <taxon>Actinomycetota</taxon>
        <taxon>Actinomycetes</taxon>
        <taxon>Micromonosporales</taxon>
        <taxon>Micromonosporaceae</taxon>
        <taxon>Actinocatenispora</taxon>
    </lineage>
</organism>